<dbReference type="PANTHER" id="PTHR42852:SF13">
    <property type="entry name" value="PROTEIN DIPZ"/>
    <property type="match status" value="1"/>
</dbReference>
<dbReference type="InterPro" id="IPR050553">
    <property type="entry name" value="Thioredoxin_ResA/DsbE_sf"/>
</dbReference>
<gene>
    <name evidence="3" type="ORF">SAMN06296052_1034</name>
</gene>
<evidence type="ECO:0000256" key="1">
    <source>
        <dbReference type="SAM" id="Phobius"/>
    </source>
</evidence>
<dbReference type="PANTHER" id="PTHR42852">
    <property type="entry name" value="THIOL:DISULFIDE INTERCHANGE PROTEIN DSBE"/>
    <property type="match status" value="1"/>
</dbReference>
<dbReference type="Gene3D" id="3.40.30.10">
    <property type="entry name" value="Glutaredoxin"/>
    <property type="match status" value="1"/>
</dbReference>
<dbReference type="GO" id="GO:0016853">
    <property type="term" value="F:isomerase activity"/>
    <property type="evidence" value="ECO:0007669"/>
    <property type="project" value="UniProtKB-KW"/>
</dbReference>
<keyword evidence="3" id="KW-0413">Isomerase</keyword>
<accession>A0A239CEM3</accession>
<dbReference type="EMBL" id="FZOQ01000003">
    <property type="protein sequence ID" value="SNS18332.1"/>
    <property type="molecule type" value="Genomic_DNA"/>
</dbReference>
<evidence type="ECO:0000259" key="2">
    <source>
        <dbReference type="PROSITE" id="PS51352"/>
    </source>
</evidence>
<proteinExistence type="predicted"/>
<dbReference type="PROSITE" id="PS51352">
    <property type="entry name" value="THIOREDOXIN_2"/>
    <property type="match status" value="1"/>
</dbReference>
<dbReference type="AlphaFoldDB" id="A0A239CEM3"/>
<dbReference type="InterPro" id="IPR013766">
    <property type="entry name" value="Thioredoxin_domain"/>
</dbReference>
<evidence type="ECO:0000313" key="4">
    <source>
        <dbReference type="Proteomes" id="UP000198432"/>
    </source>
</evidence>
<dbReference type="Pfam" id="PF00578">
    <property type="entry name" value="AhpC-TSA"/>
    <property type="match status" value="1"/>
</dbReference>
<keyword evidence="1" id="KW-0812">Transmembrane</keyword>
<reference evidence="4" key="1">
    <citation type="submission" date="2017-06" db="EMBL/GenBank/DDBJ databases">
        <authorList>
            <person name="Varghese N."/>
            <person name="Submissions S."/>
        </authorList>
    </citation>
    <scope>NUCLEOTIDE SEQUENCE [LARGE SCALE GENOMIC DNA]</scope>
    <source>
        <strain evidence="4">NKM1</strain>
    </source>
</reference>
<sequence length="168" mass="19149">MSRRRIFWTAYAVGFVVASLIASFAIFQFHKLVPQSVDWQALRLSDLEGKPVSLADYEDKVLLVNVWATWCKPCIKEMPSLDALQQQHSDKLAVLTISDEDKDKLEKFREGRGYSIDFLKANAPLTSQSLTVYPTSYLLSKAGEIEAIYLGEQDWSSPKIQEKLQQLF</sequence>
<dbReference type="InterPro" id="IPR000866">
    <property type="entry name" value="AhpC/TSA"/>
</dbReference>
<dbReference type="Proteomes" id="UP000198432">
    <property type="component" value="Unassembled WGS sequence"/>
</dbReference>
<dbReference type="SUPFAM" id="SSF52833">
    <property type="entry name" value="Thioredoxin-like"/>
    <property type="match status" value="1"/>
</dbReference>
<name>A0A239CEM3_9BACT</name>
<keyword evidence="4" id="KW-1185">Reference proteome</keyword>
<feature type="transmembrane region" description="Helical" evidence="1">
    <location>
        <begin position="6"/>
        <end position="27"/>
    </location>
</feature>
<dbReference type="InterPro" id="IPR036249">
    <property type="entry name" value="Thioredoxin-like_sf"/>
</dbReference>
<keyword evidence="1" id="KW-1133">Transmembrane helix</keyword>
<organism evidence="3 4">
    <name type="scientific">Pontibacter ummariensis</name>
    <dbReference type="NCBI Taxonomy" id="1610492"/>
    <lineage>
        <taxon>Bacteria</taxon>
        <taxon>Pseudomonadati</taxon>
        <taxon>Bacteroidota</taxon>
        <taxon>Cytophagia</taxon>
        <taxon>Cytophagales</taxon>
        <taxon>Hymenobacteraceae</taxon>
        <taxon>Pontibacter</taxon>
    </lineage>
</organism>
<feature type="domain" description="Thioredoxin" evidence="2">
    <location>
        <begin position="31"/>
        <end position="168"/>
    </location>
</feature>
<dbReference type="GO" id="GO:0016491">
    <property type="term" value="F:oxidoreductase activity"/>
    <property type="evidence" value="ECO:0007669"/>
    <property type="project" value="InterPro"/>
</dbReference>
<dbReference type="OrthoDB" id="6399635at2"/>
<dbReference type="CDD" id="cd02966">
    <property type="entry name" value="TlpA_like_family"/>
    <property type="match status" value="1"/>
</dbReference>
<dbReference type="GO" id="GO:0016209">
    <property type="term" value="F:antioxidant activity"/>
    <property type="evidence" value="ECO:0007669"/>
    <property type="project" value="InterPro"/>
</dbReference>
<protein>
    <submittedName>
        <fullName evidence="3">Thiol-disulfide isomerase or thioredoxin</fullName>
    </submittedName>
</protein>
<keyword evidence="1" id="KW-0472">Membrane</keyword>
<evidence type="ECO:0000313" key="3">
    <source>
        <dbReference type="EMBL" id="SNS18332.1"/>
    </source>
</evidence>
<dbReference type="RefSeq" id="WP_089317900.1">
    <property type="nucleotide sequence ID" value="NZ_FZOQ01000003.1"/>
</dbReference>